<sequence>MILISKIKNKESKIEIGFTLIELLVVIGIIAILSGISIFALQGARESGRDAKRKADLEVIRSGLELYKADCNRYPPSPLPDGINPLQGNSAYGPACSNSNTYISDVPEDPTSGARYRYVPVGTTSYSLCTGLEEPPSPIPAQPCMGCVPGPCAYNVKSP</sequence>
<dbReference type="NCBIfam" id="TIGR02532">
    <property type="entry name" value="IV_pilin_GFxxxE"/>
    <property type="match status" value="1"/>
</dbReference>
<evidence type="ECO:0000256" key="1">
    <source>
        <dbReference type="ARBA" id="ARBA00022481"/>
    </source>
</evidence>
<dbReference type="GO" id="GO:0015628">
    <property type="term" value="P:protein secretion by the type II secretion system"/>
    <property type="evidence" value="ECO:0007669"/>
    <property type="project" value="InterPro"/>
</dbReference>
<feature type="transmembrane region" description="Helical" evidence="2">
    <location>
        <begin position="20"/>
        <end position="41"/>
    </location>
</feature>
<dbReference type="GO" id="GO:0015627">
    <property type="term" value="C:type II protein secretion system complex"/>
    <property type="evidence" value="ECO:0007669"/>
    <property type="project" value="InterPro"/>
</dbReference>
<dbReference type="InterPro" id="IPR000983">
    <property type="entry name" value="Bac_GSPG_pilin"/>
</dbReference>
<keyword evidence="2" id="KW-1133">Transmembrane helix</keyword>
<evidence type="ECO:0000256" key="2">
    <source>
        <dbReference type="SAM" id="Phobius"/>
    </source>
</evidence>
<dbReference type="Pfam" id="PF08334">
    <property type="entry name" value="T2SSG"/>
    <property type="match status" value="1"/>
</dbReference>
<keyword evidence="2" id="KW-0812">Transmembrane</keyword>
<comment type="caution">
    <text evidence="4">The sequence shown here is derived from an EMBL/GenBank/DDBJ whole genome shotgun (WGS) entry which is preliminary data.</text>
</comment>
<organism evidence="4 5">
    <name type="scientific">Candidatus Woesebacteria bacterium GW2011_GWA1_39_8</name>
    <dbReference type="NCBI Taxonomy" id="1618552"/>
    <lineage>
        <taxon>Bacteria</taxon>
        <taxon>Candidatus Woeseibacteriota</taxon>
    </lineage>
</organism>
<feature type="domain" description="Type II secretion system protein GspG C-terminal" evidence="3">
    <location>
        <begin position="45"/>
        <end position="127"/>
    </location>
</feature>
<keyword evidence="2" id="KW-0472">Membrane</keyword>
<evidence type="ECO:0000313" key="5">
    <source>
        <dbReference type="Proteomes" id="UP000034793"/>
    </source>
</evidence>
<proteinExistence type="predicted"/>
<dbReference type="Proteomes" id="UP000034793">
    <property type="component" value="Unassembled WGS sequence"/>
</dbReference>
<reference evidence="4 5" key="1">
    <citation type="journal article" date="2015" name="Nature">
        <title>rRNA introns, odd ribosomes, and small enigmatic genomes across a large radiation of phyla.</title>
        <authorList>
            <person name="Brown C.T."/>
            <person name="Hug L.A."/>
            <person name="Thomas B.C."/>
            <person name="Sharon I."/>
            <person name="Castelle C.J."/>
            <person name="Singh A."/>
            <person name="Wilkins M.J."/>
            <person name="Williams K.H."/>
            <person name="Banfield J.F."/>
        </authorList>
    </citation>
    <scope>NUCLEOTIDE SEQUENCE [LARGE SCALE GENOMIC DNA]</scope>
</reference>
<dbReference type="PRINTS" id="PR00813">
    <property type="entry name" value="BCTERIALGSPG"/>
</dbReference>
<dbReference type="InterPro" id="IPR012902">
    <property type="entry name" value="N_methyl_site"/>
</dbReference>
<accession>A0A0G0PS27</accession>
<dbReference type="AlphaFoldDB" id="A0A0G0PS27"/>
<dbReference type="InterPro" id="IPR013545">
    <property type="entry name" value="T2SS_protein-GspG_C"/>
</dbReference>
<dbReference type="Pfam" id="PF07963">
    <property type="entry name" value="N_methyl"/>
    <property type="match status" value="1"/>
</dbReference>
<protein>
    <submittedName>
        <fullName evidence="4">General secretion pathway protein G</fullName>
    </submittedName>
</protein>
<evidence type="ECO:0000313" key="4">
    <source>
        <dbReference type="EMBL" id="KKR30708.1"/>
    </source>
</evidence>
<dbReference type="SUPFAM" id="SSF54523">
    <property type="entry name" value="Pili subunits"/>
    <property type="match status" value="1"/>
</dbReference>
<keyword evidence="1" id="KW-0488">Methylation</keyword>
<dbReference type="EMBL" id="LBXL01000003">
    <property type="protein sequence ID" value="KKR30708.1"/>
    <property type="molecule type" value="Genomic_DNA"/>
</dbReference>
<gene>
    <name evidence="4" type="ORF">UT61_C0003G0036</name>
</gene>
<dbReference type="InterPro" id="IPR045584">
    <property type="entry name" value="Pilin-like"/>
</dbReference>
<name>A0A0G0PS27_9BACT</name>
<dbReference type="PANTHER" id="PTHR30093">
    <property type="entry name" value="GENERAL SECRETION PATHWAY PROTEIN G"/>
    <property type="match status" value="1"/>
</dbReference>
<dbReference type="Gene3D" id="3.30.700.10">
    <property type="entry name" value="Glycoprotein, Type 4 Pilin"/>
    <property type="match status" value="1"/>
</dbReference>
<evidence type="ECO:0000259" key="3">
    <source>
        <dbReference type="Pfam" id="PF08334"/>
    </source>
</evidence>